<evidence type="ECO:0000256" key="6">
    <source>
        <dbReference type="ARBA" id="ARBA00024695"/>
    </source>
</evidence>
<protein>
    <recommendedName>
        <fullName evidence="11">Nucleolar complex protein 14</fullName>
    </recommendedName>
</protein>
<feature type="compositionally biased region" description="Basic and acidic residues" evidence="8">
    <location>
        <begin position="277"/>
        <end position="317"/>
    </location>
</feature>
<dbReference type="PANTHER" id="PTHR23183:SF0">
    <property type="entry name" value="NUCLEOLAR PROTEIN 14"/>
    <property type="match status" value="1"/>
</dbReference>
<comment type="function">
    <text evidence="6">Involved in nucleolar processing of pre-18S ribosomal RNA. Has a role in the nuclear export of 40S pre-ribosomal subunit to the cytoplasm.</text>
</comment>
<keyword evidence="4" id="KW-0698">rRNA processing</keyword>
<keyword evidence="5" id="KW-0539">Nucleus</keyword>
<comment type="subcellular location">
    <subcellularLocation>
        <location evidence="1">Nucleus</location>
        <location evidence="1">Nucleolus</location>
    </subcellularLocation>
</comment>
<comment type="similarity">
    <text evidence="2">Belongs to the NOP14 family.</text>
</comment>
<evidence type="ECO:0000256" key="5">
    <source>
        <dbReference type="ARBA" id="ARBA00023242"/>
    </source>
</evidence>
<dbReference type="STRING" id="52247.A0A4T0WY68"/>
<keyword evidence="3" id="KW-0690">Ribosome biogenesis</keyword>
<dbReference type="EMBL" id="SELW01000586">
    <property type="protein sequence ID" value="TID19871.1"/>
    <property type="molecule type" value="Genomic_DNA"/>
</dbReference>
<evidence type="ECO:0000256" key="3">
    <source>
        <dbReference type="ARBA" id="ARBA00022517"/>
    </source>
</evidence>
<reference evidence="9 10" key="1">
    <citation type="journal article" date="2019" name="Front. Genet.">
        <title>Whole-Genome Sequencing of the Opportunistic Yeast Pathogen Candida inconspicua Uncovers Its Hybrid Origin.</title>
        <authorList>
            <person name="Mixao V."/>
            <person name="Hansen A.P."/>
            <person name="Saus E."/>
            <person name="Boekhout T."/>
            <person name="Lass-Florl C."/>
            <person name="Gabaldon T."/>
        </authorList>
    </citation>
    <scope>NUCLEOTIDE SEQUENCE [LARGE SCALE GENOMIC DNA]</scope>
    <source>
        <strain evidence="9 10">CBS 180</strain>
    </source>
</reference>
<evidence type="ECO:0000256" key="1">
    <source>
        <dbReference type="ARBA" id="ARBA00004604"/>
    </source>
</evidence>
<dbReference type="PANTHER" id="PTHR23183">
    <property type="entry name" value="NOP14"/>
    <property type="match status" value="1"/>
</dbReference>
<evidence type="ECO:0008006" key="11">
    <source>
        <dbReference type="Google" id="ProtNLM"/>
    </source>
</evidence>
<gene>
    <name evidence="9" type="ORF">CANINC_003666</name>
</gene>
<sequence>MAGGKQLKKLRESLKNAGLTEQSFSKKKGKGKKGSQDKLRKDDKEQVLKEIREQFNPFDVKVSRNKRADAIEKKLTVGKPGISKQIGEESRKKEYEERMSRKGKAGGIVDRRFGEGNEKLSFEDKMLERFTRERLAKASKSSMYNLEDDENIDYAEDGDFGGLTHQGKSIALKDSIDEDDFFSKKRTVTDVDAVEAEVQQPERKKTKAEVMKEVIAKSKKYKHLRQQQQLENQDRVAALDEDFENVMDEISTVTATVKEVANEEKSKFDVEYEMKVTEAKLDKRAKPTERTKTEEELQREEEERLAENEKKRLARMEGDDEELRAEGAVADDLDDDFWAGSGDEENGFSVGSPREDESESESEEDEEEGEGVKVNSVGDADKPVENVITIGNKKIVVKPKIATAKLTCPQSLEELKKFVNNDYEATVTTIKNVFATYQPKLAAGNKEKLGVFTTVLLEYALELANETHGNENAGYVRLMDFLTKTVCNLTEKYPEEMLDAFRGHIMNMHERLLRRDENVFPLQQDAVLLALIGRTFSTSDKYHLVVIPALVIACEALEFMRPEESKRELFFGVFLCDLLLRYERISERVIPEVVRFLHRVLLAVVPQPEGIVDWEQVLVCSTAPIATTFTRKSGAELTAVGSEPLSIAEMFKLAGNEETDVFVDRVLAKAVHTLDNLVTKMVKSTPAAPELTLSFLVIVRHLVKHVGNTHAGLVNVASKLANIHRLSTNERRPLKIQQHRAVGIAQVAPRFSERFNPDHRSARSVTADPLDPVAIREEISKLKHQVKEEKKQALKELRRDTKFEAREQIKRKKKEYEEYHSKMAHIYNSIQTEEGAAKNEYERGKKKLRKGH</sequence>
<evidence type="ECO:0000256" key="8">
    <source>
        <dbReference type="SAM" id="MobiDB-lite"/>
    </source>
</evidence>
<feature type="region of interest" description="Disordered" evidence="8">
    <location>
        <begin position="830"/>
        <end position="852"/>
    </location>
</feature>
<evidence type="ECO:0000313" key="9">
    <source>
        <dbReference type="EMBL" id="TID19871.1"/>
    </source>
</evidence>
<evidence type="ECO:0000256" key="7">
    <source>
        <dbReference type="SAM" id="Coils"/>
    </source>
</evidence>
<feature type="compositionally biased region" description="Basic and acidic residues" evidence="8">
    <location>
        <begin position="34"/>
        <end position="46"/>
    </location>
</feature>
<feature type="compositionally biased region" description="Acidic residues" evidence="8">
    <location>
        <begin position="318"/>
        <end position="346"/>
    </location>
</feature>
<feature type="region of interest" description="Disordered" evidence="8">
    <location>
        <begin position="1"/>
        <end position="46"/>
    </location>
</feature>
<feature type="compositionally biased region" description="Basic and acidic residues" evidence="8">
    <location>
        <begin position="86"/>
        <end position="100"/>
    </location>
</feature>
<proteinExistence type="inferred from homology"/>
<dbReference type="GO" id="GO:0032040">
    <property type="term" value="C:small-subunit processome"/>
    <property type="evidence" value="ECO:0007669"/>
    <property type="project" value="InterPro"/>
</dbReference>
<evidence type="ECO:0000313" key="10">
    <source>
        <dbReference type="Proteomes" id="UP000307173"/>
    </source>
</evidence>
<organism evidence="9 10">
    <name type="scientific">Pichia inconspicua</name>
    <dbReference type="NCBI Taxonomy" id="52247"/>
    <lineage>
        <taxon>Eukaryota</taxon>
        <taxon>Fungi</taxon>
        <taxon>Dikarya</taxon>
        <taxon>Ascomycota</taxon>
        <taxon>Saccharomycotina</taxon>
        <taxon>Pichiomycetes</taxon>
        <taxon>Pichiales</taxon>
        <taxon>Pichiaceae</taxon>
        <taxon>Pichia</taxon>
    </lineage>
</organism>
<feature type="compositionally biased region" description="Acidic residues" evidence="8">
    <location>
        <begin position="356"/>
        <end position="369"/>
    </location>
</feature>
<dbReference type="OrthoDB" id="441771at2759"/>
<name>A0A4T0WY68_9ASCO</name>
<feature type="region of interest" description="Disordered" evidence="8">
    <location>
        <begin position="277"/>
        <end position="378"/>
    </location>
</feature>
<keyword evidence="10" id="KW-1185">Reference proteome</keyword>
<dbReference type="Proteomes" id="UP000307173">
    <property type="component" value="Unassembled WGS sequence"/>
</dbReference>
<evidence type="ECO:0000256" key="2">
    <source>
        <dbReference type="ARBA" id="ARBA00007466"/>
    </source>
</evidence>
<dbReference type="Pfam" id="PF04147">
    <property type="entry name" value="Nop14"/>
    <property type="match status" value="1"/>
</dbReference>
<dbReference type="GO" id="GO:0030692">
    <property type="term" value="C:Noc4p-Nop14p complex"/>
    <property type="evidence" value="ECO:0007669"/>
    <property type="project" value="TreeGrafter"/>
</dbReference>
<dbReference type="AlphaFoldDB" id="A0A4T0WY68"/>
<feature type="region of interest" description="Disordered" evidence="8">
    <location>
        <begin position="82"/>
        <end position="103"/>
    </location>
</feature>
<keyword evidence="7" id="KW-0175">Coiled coil</keyword>
<evidence type="ECO:0000256" key="4">
    <source>
        <dbReference type="ARBA" id="ARBA00022552"/>
    </source>
</evidence>
<comment type="caution">
    <text evidence="9">The sequence shown here is derived from an EMBL/GenBank/DDBJ whole genome shotgun (WGS) entry which is preliminary data.</text>
</comment>
<dbReference type="GO" id="GO:0030490">
    <property type="term" value="P:maturation of SSU-rRNA"/>
    <property type="evidence" value="ECO:0007669"/>
    <property type="project" value="TreeGrafter"/>
</dbReference>
<dbReference type="InterPro" id="IPR007276">
    <property type="entry name" value="Nop14"/>
</dbReference>
<feature type="coiled-coil region" evidence="7">
    <location>
        <begin position="776"/>
        <end position="822"/>
    </location>
</feature>
<accession>A0A4T0WY68</accession>